<dbReference type="EMBL" id="SNRW01044983">
    <property type="protein sequence ID" value="KAA6322252.1"/>
    <property type="molecule type" value="Genomic_DNA"/>
</dbReference>
<comment type="caution">
    <text evidence="1">The sequence shown here is derived from an EMBL/GenBank/DDBJ whole genome shotgun (WGS) entry which is preliminary data.</text>
</comment>
<dbReference type="Proteomes" id="UP000324800">
    <property type="component" value="Unassembled WGS sequence"/>
</dbReference>
<evidence type="ECO:0000313" key="2">
    <source>
        <dbReference type="Proteomes" id="UP000324800"/>
    </source>
</evidence>
<sequence>MEHKSKIFKALTTRIMKDNFQDKQLMEQLDGMLKEMINADQPKAQLHPLYQELTNLSYYFDIMNERLYQFKRQSDIEQYNNKLYNENHYDCIKTYNKCKEEININPKIIKIKQYLLMDATNEDKQTYNQFVSEQKHKLFCDYYQLNPLIDPKA</sequence>
<proteinExistence type="predicted"/>
<evidence type="ECO:0000313" key="1">
    <source>
        <dbReference type="EMBL" id="KAA6322252.1"/>
    </source>
</evidence>
<gene>
    <name evidence="1" type="ORF">EZS28_054454</name>
</gene>
<organism evidence="1 2">
    <name type="scientific">Streblomastix strix</name>
    <dbReference type="NCBI Taxonomy" id="222440"/>
    <lineage>
        <taxon>Eukaryota</taxon>
        <taxon>Metamonada</taxon>
        <taxon>Preaxostyla</taxon>
        <taxon>Oxymonadida</taxon>
        <taxon>Streblomastigidae</taxon>
        <taxon>Streblomastix</taxon>
    </lineage>
</organism>
<dbReference type="AlphaFoldDB" id="A0A5J4QL78"/>
<feature type="non-terminal residue" evidence="1">
    <location>
        <position position="153"/>
    </location>
</feature>
<protein>
    <submittedName>
        <fullName evidence="1">Uncharacterized protein</fullName>
    </submittedName>
</protein>
<accession>A0A5J4QL78</accession>
<reference evidence="1 2" key="1">
    <citation type="submission" date="2019-03" db="EMBL/GenBank/DDBJ databases">
        <title>Single cell metagenomics reveals metabolic interactions within the superorganism composed of flagellate Streblomastix strix and complex community of Bacteroidetes bacteria on its surface.</title>
        <authorList>
            <person name="Treitli S.C."/>
            <person name="Kolisko M."/>
            <person name="Husnik F."/>
            <person name="Keeling P."/>
            <person name="Hampl V."/>
        </authorList>
    </citation>
    <scope>NUCLEOTIDE SEQUENCE [LARGE SCALE GENOMIC DNA]</scope>
    <source>
        <strain evidence="1">ST1C</strain>
    </source>
</reference>
<name>A0A5J4QL78_9EUKA</name>